<dbReference type="OrthoDB" id="9811239at2"/>
<evidence type="ECO:0000259" key="3">
    <source>
        <dbReference type="Pfam" id="PF13439"/>
    </source>
</evidence>
<feature type="domain" description="Glycosyltransferase subfamily 4-like N-terminal" evidence="3">
    <location>
        <begin position="19"/>
        <end position="175"/>
    </location>
</feature>
<dbReference type="SUPFAM" id="SSF53756">
    <property type="entry name" value="UDP-Glycosyltransferase/glycogen phosphorylase"/>
    <property type="match status" value="1"/>
</dbReference>
<dbReference type="GO" id="GO:0016757">
    <property type="term" value="F:glycosyltransferase activity"/>
    <property type="evidence" value="ECO:0007669"/>
    <property type="project" value="UniProtKB-KW"/>
</dbReference>
<dbReference type="eggNOG" id="COG0438">
    <property type="taxonomic scope" value="Bacteria"/>
</dbReference>
<keyword evidence="5" id="KW-1185">Reference proteome</keyword>
<dbReference type="Pfam" id="PF13692">
    <property type="entry name" value="Glyco_trans_1_4"/>
    <property type="match status" value="1"/>
</dbReference>
<evidence type="ECO:0000256" key="2">
    <source>
        <dbReference type="ARBA" id="ARBA00022679"/>
    </source>
</evidence>
<reference evidence="4 5" key="1">
    <citation type="submission" date="2006-12" db="EMBL/GenBank/DDBJ databases">
        <title>Complete sequence of Chlorobium phaeobacteroides DSM 266.</title>
        <authorList>
            <consortium name="US DOE Joint Genome Institute"/>
            <person name="Copeland A."/>
            <person name="Lucas S."/>
            <person name="Lapidus A."/>
            <person name="Barry K."/>
            <person name="Detter J.C."/>
            <person name="Glavina del Rio T."/>
            <person name="Hammon N."/>
            <person name="Israni S."/>
            <person name="Pitluck S."/>
            <person name="Goltsman E."/>
            <person name="Schmutz J."/>
            <person name="Larimer F."/>
            <person name="Land M."/>
            <person name="Hauser L."/>
            <person name="Mikhailova N."/>
            <person name="Li T."/>
            <person name="Overmann J."/>
            <person name="Bryant D.A."/>
            <person name="Richardson P."/>
        </authorList>
    </citation>
    <scope>NUCLEOTIDE SEQUENCE [LARGE SCALE GENOMIC DNA]</scope>
    <source>
        <strain evidence="4 5">DSM 266</strain>
    </source>
</reference>
<dbReference type="CDD" id="cd03801">
    <property type="entry name" value="GT4_PimA-like"/>
    <property type="match status" value="1"/>
</dbReference>
<organism evidence="4 5">
    <name type="scientific">Chlorobium phaeobacteroides (strain DSM 266 / SMG 266 / 2430)</name>
    <dbReference type="NCBI Taxonomy" id="290317"/>
    <lineage>
        <taxon>Bacteria</taxon>
        <taxon>Pseudomonadati</taxon>
        <taxon>Chlorobiota</taxon>
        <taxon>Chlorobiia</taxon>
        <taxon>Chlorobiales</taxon>
        <taxon>Chlorobiaceae</taxon>
        <taxon>Chlorobium/Pelodictyon group</taxon>
        <taxon>Chlorobium</taxon>
    </lineage>
</organism>
<evidence type="ECO:0000256" key="1">
    <source>
        <dbReference type="ARBA" id="ARBA00022676"/>
    </source>
</evidence>
<evidence type="ECO:0000313" key="4">
    <source>
        <dbReference type="EMBL" id="ABL64414.1"/>
    </source>
</evidence>
<dbReference type="PANTHER" id="PTHR12526:SF629">
    <property type="entry name" value="TEICHURONIC ACID BIOSYNTHESIS GLYCOSYLTRANSFERASE TUAH-RELATED"/>
    <property type="match status" value="1"/>
</dbReference>
<dbReference type="CAZy" id="GT4">
    <property type="family name" value="Glycosyltransferase Family 4"/>
</dbReference>
<dbReference type="PANTHER" id="PTHR12526">
    <property type="entry name" value="GLYCOSYLTRANSFERASE"/>
    <property type="match status" value="1"/>
</dbReference>
<evidence type="ECO:0000313" key="5">
    <source>
        <dbReference type="Proteomes" id="UP000008701"/>
    </source>
</evidence>
<dbReference type="RefSeq" id="WP_011744247.1">
    <property type="nucleotide sequence ID" value="NC_008639.1"/>
</dbReference>
<name>A1BDD7_CHLPD</name>
<dbReference type="Pfam" id="PF13439">
    <property type="entry name" value="Glyco_transf_4"/>
    <property type="match status" value="1"/>
</dbReference>
<dbReference type="EMBL" id="CP000492">
    <property type="protein sequence ID" value="ABL64414.1"/>
    <property type="molecule type" value="Genomic_DNA"/>
</dbReference>
<dbReference type="Proteomes" id="UP000008701">
    <property type="component" value="Chromosome"/>
</dbReference>
<dbReference type="KEGG" id="cph:Cpha266_0355"/>
<dbReference type="HOGENOM" id="CLU_009583_2_2_10"/>
<keyword evidence="1" id="KW-0328">Glycosyltransferase</keyword>
<dbReference type="STRING" id="290317.Cpha266_0355"/>
<dbReference type="InterPro" id="IPR028098">
    <property type="entry name" value="Glyco_trans_4-like_N"/>
</dbReference>
<dbReference type="Gene3D" id="3.40.50.2000">
    <property type="entry name" value="Glycogen Phosphorylase B"/>
    <property type="match status" value="2"/>
</dbReference>
<protein>
    <submittedName>
        <fullName evidence="4">Glycosyl transferase, group 1</fullName>
    </submittedName>
</protein>
<keyword evidence="2 4" id="KW-0808">Transferase</keyword>
<dbReference type="AlphaFoldDB" id="A1BDD7"/>
<gene>
    <name evidence="4" type="ordered locus">Cpha266_0355</name>
</gene>
<accession>A1BDD7</accession>
<proteinExistence type="predicted"/>
<sequence length="375" mass="43053">MKIVYIARSAIPSRDANSIHVMKMCQAFADNGHEVIFLLPDRSSGCEPGINDIYAYYGVKRNFQIRKFEYQHLKVKFVSQIRQMQKSLHELDPDLVYGRCFLGCTIACLSGYKTIYESHLPLWRSGNIKKLWFSLVTRNRNFKRLVVISEALKTLYSNENIISQDKLFVAHDGADKVIDFQSKAELSGEKERLHVGYSGHLYQGKGVEVIAGVAPLMTEVNFHIIGGKENDIAYWKSVIKSDNVFFYGFKNQTELPKYLNSFDICLLPNQKVVLPCGKRDEKRNISDFTSPLKMFEYMAHKKAIISSDLPVLREVLNESNALLVQCDDFQQWADAITALQDKNKREAIAQQAYEDFMTSYTWKIRAEQVLSNVIK</sequence>